<sequence>MFILKGIQTLGRKIYTMFSLTGNNKNFKFKNPKDQINAILKAL</sequence>
<proteinExistence type="predicted"/>
<evidence type="ECO:0000313" key="1">
    <source>
        <dbReference type="EMBL" id="ETZ17568.1"/>
    </source>
</evidence>
<dbReference type="EMBL" id="AZIT01000031">
    <property type="protein sequence ID" value="ETZ17568.1"/>
    <property type="molecule type" value="Genomic_DNA"/>
</dbReference>
<accession>W6TGQ8</accession>
<protein>
    <submittedName>
        <fullName evidence="1">Uncharacterized protein</fullName>
    </submittedName>
</protein>
<dbReference type="PATRIC" id="fig|1432657.3.peg.1455"/>
<evidence type="ECO:0000313" key="2">
    <source>
        <dbReference type="Proteomes" id="UP000019148"/>
    </source>
</evidence>
<dbReference type="Proteomes" id="UP000019148">
    <property type="component" value="Unassembled WGS sequence"/>
</dbReference>
<organism evidence="1 2">
    <name type="scientific">Borrelia duttonii CR2A</name>
    <dbReference type="NCBI Taxonomy" id="1432657"/>
    <lineage>
        <taxon>Bacteria</taxon>
        <taxon>Pseudomonadati</taxon>
        <taxon>Spirochaetota</taxon>
        <taxon>Spirochaetia</taxon>
        <taxon>Spirochaetales</taxon>
        <taxon>Borreliaceae</taxon>
        <taxon>Borrelia</taxon>
    </lineage>
</organism>
<comment type="caution">
    <text evidence="1">The sequence shown here is derived from an EMBL/GenBank/DDBJ whole genome shotgun (WGS) entry which is preliminary data.</text>
</comment>
<gene>
    <name evidence="1" type="ORF">BDCR2A_01511</name>
</gene>
<reference evidence="1 2" key="1">
    <citation type="submission" date="2013-12" db="EMBL/GenBank/DDBJ databases">
        <title>Comparative genomics of relapsing fever spirochetes.</title>
        <authorList>
            <person name="Schwan T.G."/>
            <person name="Raffel S.J."/>
            <person name="Porcella S.F."/>
        </authorList>
    </citation>
    <scope>NUCLEOTIDE SEQUENCE [LARGE SCALE GENOMIC DNA]</scope>
    <source>
        <strain evidence="1 2">CR2A</strain>
    </source>
</reference>
<dbReference type="AlphaFoldDB" id="W6TGQ8"/>
<name>W6TGQ8_9SPIR</name>